<keyword evidence="7" id="KW-0443">Lipid metabolism</keyword>
<organism evidence="13 14">
    <name type="scientific">Mucilaginibacter terrenus</name>
    <dbReference type="NCBI Taxonomy" id="2482727"/>
    <lineage>
        <taxon>Bacteria</taxon>
        <taxon>Pseudomonadati</taxon>
        <taxon>Bacteroidota</taxon>
        <taxon>Sphingobacteriia</taxon>
        <taxon>Sphingobacteriales</taxon>
        <taxon>Sphingobacteriaceae</taxon>
        <taxon>Mucilaginibacter</taxon>
    </lineage>
</organism>
<dbReference type="PROSITE" id="PS00379">
    <property type="entry name" value="CDP_ALCOHOL_P_TRANSF"/>
    <property type="match status" value="1"/>
</dbReference>
<sequence length="202" mass="23081">MSIKPVHKPSYYVVNAITLYRLLAAPLLLILLFSGHLAVFKWLLMVSFLTDAIDGYLARKYQVTSIFGSILDSVSDDLTIAVAILGIMLVNPEFLRKELTLVMVQVLLFITQICFALIRYHKISSFHTYLAKFVTISQGIFLVLFYWLPEPVYMLFYAVSTLTILDLLEETVLVLVIPQWETDVKGLYWVIKNGSSKKPRQP</sequence>
<evidence type="ECO:0000256" key="9">
    <source>
        <dbReference type="ARBA" id="ARBA00023209"/>
    </source>
</evidence>
<dbReference type="InterPro" id="IPR043130">
    <property type="entry name" value="CDP-OH_PTrfase_TM_dom"/>
</dbReference>
<keyword evidence="3" id="KW-0444">Lipid biosynthesis</keyword>
<comment type="subcellular location">
    <subcellularLocation>
        <location evidence="1">Membrane</location>
        <topology evidence="1">Multi-pass membrane protein</topology>
    </subcellularLocation>
</comment>
<evidence type="ECO:0000256" key="2">
    <source>
        <dbReference type="ARBA" id="ARBA00010441"/>
    </source>
</evidence>
<name>A0A3E2NW65_9SPHI</name>
<evidence type="ECO:0000256" key="11">
    <source>
        <dbReference type="RuleBase" id="RU003750"/>
    </source>
</evidence>
<evidence type="ECO:0000313" key="13">
    <source>
        <dbReference type="EMBL" id="RFZ85207.1"/>
    </source>
</evidence>
<evidence type="ECO:0000256" key="3">
    <source>
        <dbReference type="ARBA" id="ARBA00022516"/>
    </source>
</evidence>
<evidence type="ECO:0000256" key="7">
    <source>
        <dbReference type="ARBA" id="ARBA00023098"/>
    </source>
</evidence>
<dbReference type="InterPro" id="IPR050324">
    <property type="entry name" value="CDP-alcohol_PTase-I"/>
</dbReference>
<dbReference type="PANTHER" id="PTHR14269">
    <property type="entry name" value="CDP-DIACYLGLYCEROL--GLYCEROL-3-PHOSPHATE 3-PHOSPHATIDYLTRANSFERASE-RELATED"/>
    <property type="match status" value="1"/>
</dbReference>
<protein>
    <submittedName>
        <fullName evidence="13">CDP-alcohol phosphatidyltransferase family protein</fullName>
    </submittedName>
</protein>
<keyword evidence="4 11" id="KW-0808">Transferase</keyword>
<comment type="caution">
    <text evidence="13">The sequence shown here is derived from an EMBL/GenBank/DDBJ whole genome shotgun (WGS) entry which is preliminary data.</text>
</comment>
<dbReference type="GO" id="GO:0016020">
    <property type="term" value="C:membrane"/>
    <property type="evidence" value="ECO:0007669"/>
    <property type="project" value="UniProtKB-SubCell"/>
</dbReference>
<evidence type="ECO:0000256" key="5">
    <source>
        <dbReference type="ARBA" id="ARBA00022692"/>
    </source>
</evidence>
<dbReference type="Proteomes" id="UP000260823">
    <property type="component" value="Unassembled WGS sequence"/>
</dbReference>
<gene>
    <name evidence="13" type="ORF">DYU05_06290</name>
</gene>
<evidence type="ECO:0000256" key="12">
    <source>
        <dbReference type="SAM" id="Phobius"/>
    </source>
</evidence>
<dbReference type="AlphaFoldDB" id="A0A3E2NW65"/>
<proteinExistence type="inferred from homology"/>
<evidence type="ECO:0000256" key="4">
    <source>
        <dbReference type="ARBA" id="ARBA00022679"/>
    </source>
</evidence>
<dbReference type="PANTHER" id="PTHR14269:SF11">
    <property type="entry name" value="CDP-DIACYLGLYCEROL--GLYCEROL-3-PHOSPHATE 3-PHOSPHATIDYLTRANSFERASE"/>
    <property type="match status" value="1"/>
</dbReference>
<comment type="similarity">
    <text evidence="2 11">Belongs to the CDP-alcohol phosphatidyltransferase class-I family.</text>
</comment>
<dbReference type="InterPro" id="IPR000462">
    <property type="entry name" value="CDP-OH_P_trans"/>
</dbReference>
<dbReference type="GO" id="GO:0046474">
    <property type="term" value="P:glycerophospholipid biosynthetic process"/>
    <property type="evidence" value="ECO:0007669"/>
    <property type="project" value="TreeGrafter"/>
</dbReference>
<keyword evidence="10" id="KW-1208">Phospholipid metabolism</keyword>
<evidence type="ECO:0000256" key="6">
    <source>
        <dbReference type="ARBA" id="ARBA00022989"/>
    </source>
</evidence>
<keyword evidence="6 12" id="KW-1133">Transmembrane helix</keyword>
<keyword evidence="5 12" id="KW-0812">Transmembrane</keyword>
<dbReference type="Pfam" id="PF01066">
    <property type="entry name" value="CDP-OH_P_transf"/>
    <property type="match status" value="1"/>
</dbReference>
<dbReference type="GO" id="GO:0016780">
    <property type="term" value="F:phosphotransferase activity, for other substituted phosphate groups"/>
    <property type="evidence" value="ECO:0007669"/>
    <property type="project" value="InterPro"/>
</dbReference>
<dbReference type="OrthoDB" id="9785031at2"/>
<keyword evidence="14" id="KW-1185">Reference proteome</keyword>
<evidence type="ECO:0000256" key="1">
    <source>
        <dbReference type="ARBA" id="ARBA00004141"/>
    </source>
</evidence>
<dbReference type="RefSeq" id="WP_117382971.1">
    <property type="nucleotide sequence ID" value="NZ_QWDE01000001.1"/>
</dbReference>
<accession>A0A3E2NW65</accession>
<keyword evidence="9" id="KW-0594">Phospholipid biosynthesis</keyword>
<feature type="transmembrane region" description="Helical" evidence="12">
    <location>
        <begin position="130"/>
        <end position="148"/>
    </location>
</feature>
<reference evidence="13 14" key="1">
    <citation type="submission" date="2018-08" db="EMBL/GenBank/DDBJ databases">
        <title>Mucilaginibacter terrae sp. nov., isolated from manganese diggings.</title>
        <authorList>
            <person name="Huang Y."/>
            <person name="Zhou Z."/>
        </authorList>
    </citation>
    <scope>NUCLEOTIDE SEQUENCE [LARGE SCALE GENOMIC DNA]</scope>
    <source>
        <strain evidence="13 14">ZH6</strain>
    </source>
</reference>
<dbReference type="EMBL" id="QWDE01000001">
    <property type="protein sequence ID" value="RFZ85207.1"/>
    <property type="molecule type" value="Genomic_DNA"/>
</dbReference>
<feature type="transmembrane region" description="Helical" evidence="12">
    <location>
        <begin position="12"/>
        <end position="33"/>
    </location>
</feature>
<evidence type="ECO:0000256" key="8">
    <source>
        <dbReference type="ARBA" id="ARBA00023136"/>
    </source>
</evidence>
<dbReference type="Gene3D" id="1.20.120.1760">
    <property type="match status" value="1"/>
</dbReference>
<evidence type="ECO:0000256" key="10">
    <source>
        <dbReference type="ARBA" id="ARBA00023264"/>
    </source>
</evidence>
<evidence type="ECO:0000313" key="14">
    <source>
        <dbReference type="Proteomes" id="UP000260823"/>
    </source>
</evidence>
<dbReference type="InterPro" id="IPR048254">
    <property type="entry name" value="CDP_ALCOHOL_P_TRANSF_CS"/>
</dbReference>
<keyword evidence="8 12" id="KW-0472">Membrane</keyword>
<feature type="transmembrane region" description="Helical" evidence="12">
    <location>
        <begin position="101"/>
        <end position="118"/>
    </location>
</feature>